<gene>
    <name evidence="2" type="ORF">BD311DRAFT_838000</name>
</gene>
<dbReference type="EMBL" id="ML143418">
    <property type="protein sequence ID" value="TBU28854.1"/>
    <property type="molecule type" value="Genomic_DNA"/>
</dbReference>
<protein>
    <submittedName>
        <fullName evidence="2">Uncharacterized protein</fullName>
    </submittedName>
</protein>
<dbReference type="AlphaFoldDB" id="A0A4Q9MMH4"/>
<reference evidence="2" key="1">
    <citation type="submission" date="2019-01" db="EMBL/GenBank/DDBJ databases">
        <title>Draft genome sequences of three monokaryotic isolates of the white-rot basidiomycete fungus Dichomitus squalens.</title>
        <authorList>
            <consortium name="DOE Joint Genome Institute"/>
            <person name="Lopez S.C."/>
            <person name="Andreopoulos B."/>
            <person name="Pangilinan J."/>
            <person name="Lipzen A."/>
            <person name="Riley R."/>
            <person name="Ahrendt S."/>
            <person name="Ng V."/>
            <person name="Barry K."/>
            <person name="Daum C."/>
            <person name="Grigoriev I.V."/>
            <person name="Hilden K.S."/>
            <person name="Makela M.R."/>
            <person name="de Vries R.P."/>
        </authorList>
    </citation>
    <scope>NUCLEOTIDE SEQUENCE [LARGE SCALE GENOMIC DNA]</scope>
    <source>
        <strain evidence="2">OM18370.1</strain>
    </source>
</reference>
<organism evidence="2">
    <name type="scientific">Dichomitus squalens</name>
    <dbReference type="NCBI Taxonomy" id="114155"/>
    <lineage>
        <taxon>Eukaryota</taxon>
        <taxon>Fungi</taxon>
        <taxon>Dikarya</taxon>
        <taxon>Basidiomycota</taxon>
        <taxon>Agaricomycotina</taxon>
        <taxon>Agaricomycetes</taxon>
        <taxon>Polyporales</taxon>
        <taxon>Polyporaceae</taxon>
        <taxon>Dichomitus</taxon>
    </lineage>
</organism>
<dbReference type="PANTHER" id="PTHR46579">
    <property type="entry name" value="F5/8 TYPE C DOMAIN-CONTAINING PROTEIN-RELATED"/>
    <property type="match status" value="1"/>
</dbReference>
<name>A0A4Q9MMH4_9APHY</name>
<feature type="region of interest" description="Disordered" evidence="1">
    <location>
        <begin position="1"/>
        <end position="20"/>
    </location>
</feature>
<sequence length="342" mass="39301">MHGAVECHTSDAPASSKLKGTASHSHKTHLCGCCGLEHTDLNTQVGYDCESFKLRNDWEMLSASFRAKSATSKAERKKMLDETGKRYSVMDELVGWLPMSSSAIDFMHNFYGMAAHMFTEILMGGYLLDADGWRKLQEVVNSIQWPSGIGRLPSNVRWRRWVNIQCTVLWFVWRGEDDKIGRHAPKIPHNAKKKPTFDRNLIKIYRVFLYASLAERILAAKAISREEVQHGHKFLQRCCQEMITLGVHLVPNFHYAMHYPQFFRLFGPVYAWWLFAHERFNGALENVNINGHANGEMELSLMRNWITKHRLHELVSDACTDIKAQASVLTHLLSPHPCRSMF</sequence>
<dbReference type="Proteomes" id="UP000292957">
    <property type="component" value="Unassembled WGS sequence"/>
</dbReference>
<dbReference type="PANTHER" id="PTHR46579:SF1">
    <property type="entry name" value="F5_8 TYPE C DOMAIN-CONTAINING PROTEIN"/>
    <property type="match status" value="1"/>
</dbReference>
<evidence type="ECO:0000313" key="2">
    <source>
        <dbReference type="EMBL" id="TBU28854.1"/>
    </source>
</evidence>
<evidence type="ECO:0000256" key="1">
    <source>
        <dbReference type="SAM" id="MobiDB-lite"/>
    </source>
</evidence>
<accession>A0A4Q9MMH4</accession>
<dbReference type="OrthoDB" id="3248986at2759"/>
<proteinExistence type="predicted"/>